<dbReference type="GO" id="GO:0043190">
    <property type="term" value="C:ATP-binding cassette (ABC) transporter complex"/>
    <property type="evidence" value="ECO:0007669"/>
    <property type="project" value="InterPro"/>
</dbReference>
<feature type="domain" description="Solute-binding protein family 5" evidence="5">
    <location>
        <begin position="106"/>
        <end position="487"/>
    </location>
</feature>
<dbReference type="AlphaFoldDB" id="A0A934K476"/>
<protein>
    <submittedName>
        <fullName evidence="6">Peptide ABC transporter substrate-binding protein</fullName>
    </submittedName>
</protein>
<sequence>MVLTSAESGPSDTRVRFSVVSALLAVVVMVAACSSGSSGSSSGGATVTGGTATLALPAGTTPDFIFPLVDGAHYSVANIEQFQRLMWRPLYLYGNNGKPTVNQASSLAETPVFSDNNTSVTITLKPYKWSDGQPVTSRDLTFLFNLLQANKANWAAYLPGDIPDNVKAVQVQNAQSFKLVLEHSVAPAWFQANQLSQLMPIPQHAWDRTSANGAVGDYDTTPTGAKAVYDFLISQAKQQTSYATNPLWQVVDGPWKLTDYRTDGYAAFVPNPTYSGSVKPKLTKFIEQPFTTEEAELNVLRSGGVDYGYLPQSDVSQAQALEGQGYTFSPWVSWGINYSPFNFANPTVGPIFKQLYFRQAMQMIIDQNGFVKNLFKGYGWPTNGPVPVKPDNPYVSSYVKSGPYKFNPTQAANTLKSHGWTIHPDAVSECTGDCGPGVAPGAKLEFSLIYASGDPIVSQEVQAWKSAAAQAGIRLDISGAPFNQVIADAAPCTPGQKCSWQIVYWGGGWLYGVNPYPVGDQQFQCGAGANFGSYCDNTNDANIKAVETQPGLDAMTKYEDYLSQQLPVLWIPYRPYQLSMIKKTLHGVDQSPILSLTPEDWSLTK</sequence>
<keyword evidence="3" id="KW-0813">Transport</keyword>
<dbReference type="InterPro" id="IPR000914">
    <property type="entry name" value="SBP_5_dom"/>
</dbReference>
<proteinExistence type="inferred from homology"/>
<dbReference type="Pfam" id="PF00496">
    <property type="entry name" value="SBP_bac_5"/>
    <property type="match status" value="1"/>
</dbReference>
<dbReference type="InterPro" id="IPR030678">
    <property type="entry name" value="Peptide/Ni-bd"/>
</dbReference>
<comment type="similarity">
    <text evidence="2">Belongs to the bacterial solute-binding protein 5 family.</text>
</comment>
<dbReference type="Gene3D" id="3.10.105.10">
    <property type="entry name" value="Dipeptide-binding Protein, Domain 3"/>
    <property type="match status" value="1"/>
</dbReference>
<reference evidence="6" key="1">
    <citation type="submission" date="2020-10" db="EMBL/GenBank/DDBJ databases">
        <title>Ca. Dormibacterota MAGs.</title>
        <authorList>
            <person name="Montgomery K."/>
        </authorList>
    </citation>
    <scope>NUCLEOTIDE SEQUENCE [LARGE SCALE GENOMIC DNA]</scope>
    <source>
        <strain evidence="6">SC8812_S17_10</strain>
    </source>
</reference>
<dbReference type="GO" id="GO:0015833">
    <property type="term" value="P:peptide transport"/>
    <property type="evidence" value="ECO:0007669"/>
    <property type="project" value="TreeGrafter"/>
</dbReference>
<dbReference type="Gene3D" id="3.40.190.10">
    <property type="entry name" value="Periplasmic binding protein-like II"/>
    <property type="match status" value="1"/>
</dbReference>
<comment type="caution">
    <text evidence="6">The sequence shown here is derived from an EMBL/GenBank/DDBJ whole genome shotgun (WGS) entry which is preliminary data.</text>
</comment>
<evidence type="ECO:0000256" key="4">
    <source>
        <dbReference type="ARBA" id="ARBA00022729"/>
    </source>
</evidence>
<evidence type="ECO:0000256" key="1">
    <source>
        <dbReference type="ARBA" id="ARBA00004196"/>
    </source>
</evidence>
<dbReference type="GO" id="GO:0042597">
    <property type="term" value="C:periplasmic space"/>
    <property type="evidence" value="ECO:0007669"/>
    <property type="project" value="UniProtKB-ARBA"/>
</dbReference>
<dbReference type="Proteomes" id="UP000612893">
    <property type="component" value="Unassembled WGS sequence"/>
</dbReference>
<dbReference type="InterPro" id="IPR039424">
    <property type="entry name" value="SBP_5"/>
</dbReference>
<evidence type="ECO:0000256" key="3">
    <source>
        <dbReference type="ARBA" id="ARBA00022448"/>
    </source>
</evidence>
<dbReference type="PIRSF" id="PIRSF002741">
    <property type="entry name" value="MppA"/>
    <property type="match status" value="1"/>
</dbReference>
<evidence type="ECO:0000256" key="2">
    <source>
        <dbReference type="ARBA" id="ARBA00005695"/>
    </source>
</evidence>
<evidence type="ECO:0000259" key="5">
    <source>
        <dbReference type="Pfam" id="PF00496"/>
    </source>
</evidence>
<gene>
    <name evidence="6" type="ORF">JF922_02955</name>
</gene>
<accession>A0A934K476</accession>
<keyword evidence="4" id="KW-0732">Signal</keyword>
<keyword evidence="7" id="KW-1185">Reference proteome</keyword>
<dbReference type="SUPFAM" id="SSF53850">
    <property type="entry name" value="Periplasmic binding protein-like II"/>
    <property type="match status" value="1"/>
</dbReference>
<dbReference type="CDD" id="cd08513">
    <property type="entry name" value="PBP2_thermophilic_Hb8_like"/>
    <property type="match status" value="1"/>
</dbReference>
<dbReference type="EMBL" id="JAEKNR010000032">
    <property type="protein sequence ID" value="MBJ7597032.1"/>
    <property type="molecule type" value="Genomic_DNA"/>
</dbReference>
<dbReference type="GO" id="GO:1904680">
    <property type="term" value="F:peptide transmembrane transporter activity"/>
    <property type="evidence" value="ECO:0007669"/>
    <property type="project" value="TreeGrafter"/>
</dbReference>
<dbReference type="PANTHER" id="PTHR30290:SF10">
    <property type="entry name" value="PERIPLASMIC OLIGOPEPTIDE-BINDING PROTEIN-RELATED"/>
    <property type="match status" value="1"/>
</dbReference>
<name>A0A934K476_9BACT</name>
<evidence type="ECO:0000313" key="6">
    <source>
        <dbReference type="EMBL" id="MBJ7597032.1"/>
    </source>
</evidence>
<evidence type="ECO:0000313" key="7">
    <source>
        <dbReference type="Proteomes" id="UP000612893"/>
    </source>
</evidence>
<dbReference type="PANTHER" id="PTHR30290">
    <property type="entry name" value="PERIPLASMIC BINDING COMPONENT OF ABC TRANSPORTER"/>
    <property type="match status" value="1"/>
</dbReference>
<dbReference type="GO" id="GO:0030313">
    <property type="term" value="C:cell envelope"/>
    <property type="evidence" value="ECO:0007669"/>
    <property type="project" value="UniProtKB-SubCell"/>
</dbReference>
<organism evidence="6 7">
    <name type="scientific">Candidatus Nephthysia bennettiae</name>
    <dbReference type="NCBI Taxonomy" id="3127016"/>
    <lineage>
        <taxon>Bacteria</taxon>
        <taxon>Bacillati</taxon>
        <taxon>Candidatus Dormiibacterota</taxon>
        <taxon>Candidatus Dormibacteria</taxon>
        <taxon>Candidatus Dormibacterales</taxon>
        <taxon>Candidatus Dormibacteraceae</taxon>
        <taxon>Candidatus Nephthysia</taxon>
    </lineage>
</organism>
<comment type="subcellular location">
    <subcellularLocation>
        <location evidence="1">Cell envelope</location>
    </subcellularLocation>
</comment>